<feature type="region of interest" description="Disordered" evidence="1">
    <location>
        <begin position="269"/>
        <end position="294"/>
    </location>
</feature>
<protein>
    <submittedName>
        <fullName evidence="2">Uncharacterized protein</fullName>
    </submittedName>
</protein>
<sequence>MPGVTFSPFNLVAQTCSDGIEEAVQGLKQDRDNFKAIAGQYKRALLELVDRFKELEDICVATQAELANEQTVNRRLRDQIELGHNDGPRPENDTDGLHGEPKHGLALVMEYAQLDIDGLFIPLACANFRRVEQFAVQGDFNPAIIELNRLLRGPLSADARVEGLLLKSIILRAFDPDSLSDALAACNEAMELCDRHPTVKCFLSKIQYYRGICLYRLKMVSHALGAFAAVGRGEIFYDSAMEYRKSCEEEQVLTDGTMGRYGFEEQRTMAEMQPSQPREIQRDRSRALFSSSKPKRLSLPSRWLATYQRASEQDGNSNSIRAAPKAPDHDSNNNDKGLESVDPLLSN</sequence>
<dbReference type="Proteomes" id="UP000799757">
    <property type="component" value="Unassembled WGS sequence"/>
</dbReference>
<name>A0A6A6XTS6_9PLEO</name>
<feature type="region of interest" description="Disordered" evidence="1">
    <location>
        <begin position="308"/>
        <end position="347"/>
    </location>
</feature>
<dbReference type="EMBL" id="MU001757">
    <property type="protein sequence ID" value="KAF2799882.1"/>
    <property type="molecule type" value="Genomic_DNA"/>
</dbReference>
<dbReference type="OrthoDB" id="3791184at2759"/>
<feature type="compositionally biased region" description="Basic and acidic residues" evidence="1">
    <location>
        <begin position="326"/>
        <end position="339"/>
    </location>
</feature>
<organism evidence="2 3">
    <name type="scientific">Melanomma pulvis-pyrius CBS 109.77</name>
    <dbReference type="NCBI Taxonomy" id="1314802"/>
    <lineage>
        <taxon>Eukaryota</taxon>
        <taxon>Fungi</taxon>
        <taxon>Dikarya</taxon>
        <taxon>Ascomycota</taxon>
        <taxon>Pezizomycotina</taxon>
        <taxon>Dothideomycetes</taxon>
        <taxon>Pleosporomycetidae</taxon>
        <taxon>Pleosporales</taxon>
        <taxon>Melanommataceae</taxon>
        <taxon>Melanomma</taxon>
    </lineage>
</organism>
<feature type="compositionally biased region" description="Polar residues" evidence="1">
    <location>
        <begin position="308"/>
        <end position="320"/>
    </location>
</feature>
<gene>
    <name evidence="2" type="ORF">K505DRAFT_44413</name>
</gene>
<accession>A0A6A6XTS6</accession>
<dbReference type="AlphaFoldDB" id="A0A6A6XTS6"/>
<proteinExistence type="predicted"/>
<keyword evidence="3" id="KW-1185">Reference proteome</keyword>
<evidence type="ECO:0000256" key="1">
    <source>
        <dbReference type="SAM" id="MobiDB-lite"/>
    </source>
</evidence>
<evidence type="ECO:0000313" key="2">
    <source>
        <dbReference type="EMBL" id="KAF2799882.1"/>
    </source>
</evidence>
<evidence type="ECO:0000313" key="3">
    <source>
        <dbReference type="Proteomes" id="UP000799757"/>
    </source>
</evidence>
<reference evidence="2" key="1">
    <citation type="journal article" date="2020" name="Stud. Mycol.">
        <title>101 Dothideomycetes genomes: a test case for predicting lifestyles and emergence of pathogens.</title>
        <authorList>
            <person name="Haridas S."/>
            <person name="Albert R."/>
            <person name="Binder M."/>
            <person name="Bloem J."/>
            <person name="Labutti K."/>
            <person name="Salamov A."/>
            <person name="Andreopoulos B."/>
            <person name="Baker S."/>
            <person name="Barry K."/>
            <person name="Bills G."/>
            <person name="Bluhm B."/>
            <person name="Cannon C."/>
            <person name="Castanera R."/>
            <person name="Culley D."/>
            <person name="Daum C."/>
            <person name="Ezra D."/>
            <person name="Gonzalez J."/>
            <person name="Henrissat B."/>
            <person name="Kuo A."/>
            <person name="Liang C."/>
            <person name="Lipzen A."/>
            <person name="Lutzoni F."/>
            <person name="Magnuson J."/>
            <person name="Mondo S."/>
            <person name="Nolan M."/>
            <person name="Ohm R."/>
            <person name="Pangilinan J."/>
            <person name="Park H.-J."/>
            <person name="Ramirez L."/>
            <person name="Alfaro M."/>
            <person name="Sun H."/>
            <person name="Tritt A."/>
            <person name="Yoshinaga Y."/>
            <person name="Zwiers L.-H."/>
            <person name="Turgeon B."/>
            <person name="Goodwin S."/>
            <person name="Spatafora J."/>
            <person name="Crous P."/>
            <person name="Grigoriev I."/>
        </authorList>
    </citation>
    <scope>NUCLEOTIDE SEQUENCE</scope>
    <source>
        <strain evidence="2">CBS 109.77</strain>
    </source>
</reference>